<comment type="pathway">
    <text evidence="2">Carbohydrate acid metabolism; 2-dehydro-3-deoxy-D-gluconate degradation; D-glyceraldehyde 3-phosphate and pyruvate from 2-dehydro-3-deoxy-D-gluconate: step 2/2.</text>
</comment>
<accession>A0A318XIU5</accession>
<dbReference type="PANTHER" id="PTHR30246:SF1">
    <property type="entry name" value="2-DEHYDRO-3-DEOXY-6-PHOSPHOGALACTONATE ALDOLASE-RELATED"/>
    <property type="match status" value="1"/>
</dbReference>
<dbReference type="EC" id="4.1.2.14" evidence="5"/>
<dbReference type="PROSITE" id="PS00159">
    <property type="entry name" value="ALDOLASE_KDPG_KHG_1"/>
    <property type="match status" value="1"/>
</dbReference>
<dbReference type="CDD" id="cd00452">
    <property type="entry name" value="KDPG_aldolase"/>
    <property type="match status" value="1"/>
</dbReference>
<keyword evidence="10" id="KW-1185">Reference proteome</keyword>
<dbReference type="InterPro" id="IPR031338">
    <property type="entry name" value="KDPG/KHG_AS_2"/>
</dbReference>
<dbReference type="PROSITE" id="PS00160">
    <property type="entry name" value="ALDOLASE_KDPG_KHG_2"/>
    <property type="match status" value="1"/>
</dbReference>
<name>A0A318XIU5_9FIRM</name>
<dbReference type="Gene3D" id="3.20.20.70">
    <property type="entry name" value="Aldolase class I"/>
    <property type="match status" value="1"/>
</dbReference>
<dbReference type="GO" id="GO:0008675">
    <property type="term" value="F:2-dehydro-3-deoxy-phosphogluconate aldolase activity"/>
    <property type="evidence" value="ECO:0007669"/>
    <property type="project" value="UniProtKB-EC"/>
</dbReference>
<dbReference type="Proteomes" id="UP000248132">
    <property type="component" value="Unassembled WGS sequence"/>
</dbReference>
<protein>
    <recommendedName>
        <fullName evidence="5">2-dehydro-3-deoxy-phosphogluconate aldolase</fullName>
        <ecNumber evidence="5">4.1.2.14</ecNumber>
    </recommendedName>
</protein>
<evidence type="ECO:0000256" key="5">
    <source>
        <dbReference type="ARBA" id="ARBA00013063"/>
    </source>
</evidence>
<dbReference type="RefSeq" id="WP_110463116.1">
    <property type="nucleotide sequence ID" value="NZ_QKMR01000022.1"/>
</dbReference>
<dbReference type="PANTHER" id="PTHR30246">
    <property type="entry name" value="2-KETO-3-DEOXY-6-PHOSPHOGLUCONATE ALDOLASE"/>
    <property type="match status" value="1"/>
</dbReference>
<evidence type="ECO:0000313" key="9">
    <source>
        <dbReference type="EMBL" id="PYG85851.1"/>
    </source>
</evidence>
<comment type="caution">
    <text evidence="9">The sequence shown here is derived from an EMBL/GenBank/DDBJ whole genome shotgun (WGS) entry which is preliminary data.</text>
</comment>
<comment type="similarity">
    <text evidence="3">Belongs to the KHG/KDPG aldolase family.</text>
</comment>
<dbReference type="InterPro" id="IPR013785">
    <property type="entry name" value="Aldolase_TIM"/>
</dbReference>
<dbReference type="NCBIfam" id="TIGR01182">
    <property type="entry name" value="eda"/>
    <property type="match status" value="1"/>
</dbReference>
<evidence type="ECO:0000256" key="6">
    <source>
        <dbReference type="ARBA" id="ARBA00023239"/>
    </source>
</evidence>
<comment type="subunit">
    <text evidence="4">Homotrimer.</text>
</comment>
<evidence type="ECO:0000256" key="8">
    <source>
        <dbReference type="ARBA" id="ARBA00023277"/>
    </source>
</evidence>
<proteinExistence type="inferred from homology"/>
<evidence type="ECO:0000256" key="3">
    <source>
        <dbReference type="ARBA" id="ARBA00006906"/>
    </source>
</evidence>
<keyword evidence="6" id="KW-0456">Lyase</keyword>
<dbReference type="AlphaFoldDB" id="A0A318XIU5"/>
<dbReference type="InterPro" id="IPR031337">
    <property type="entry name" value="KDPG/KHG_AS_1"/>
</dbReference>
<dbReference type="OrthoDB" id="9802667at2"/>
<organism evidence="9 10">
    <name type="scientific">Ruminiclostridium sufflavum DSM 19573</name>
    <dbReference type="NCBI Taxonomy" id="1121337"/>
    <lineage>
        <taxon>Bacteria</taxon>
        <taxon>Bacillati</taxon>
        <taxon>Bacillota</taxon>
        <taxon>Clostridia</taxon>
        <taxon>Eubacteriales</taxon>
        <taxon>Oscillospiraceae</taxon>
        <taxon>Ruminiclostridium</taxon>
    </lineage>
</organism>
<dbReference type="EMBL" id="QKMR01000022">
    <property type="protein sequence ID" value="PYG85851.1"/>
    <property type="molecule type" value="Genomic_DNA"/>
</dbReference>
<gene>
    <name evidence="9" type="ORF">LY28_03148</name>
</gene>
<reference evidence="9 10" key="1">
    <citation type="submission" date="2018-06" db="EMBL/GenBank/DDBJ databases">
        <title>Genomic Encyclopedia of Type Strains, Phase I: the one thousand microbial genomes (KMG-I) project.</title>
        <authorList>
            <person name="Kyrpides N."/>
        </authorList>
    </citation>
    <scope>NUCLEOTIDE SEQUENCE [LARGE SCALE GENOMIC DNA]</scope>
    <source>
        <strain evidence="9 10">DSM 19573</strain>
    </source>
</reference>
<dbReference type="NCBIfam" id="NF004325">
    <property type="entry name" value="PRK05718.1"/>
    <property type="match status" value="1"/>
</dbReference>
<evidence type="ECO:0000313" key="10">
    <source>
        <dbReference type="Proteomes" id="UP000248132"/>
    </source>
</evidence>
<keyword evidence="7" id="KW-0704">Schiff base</keyword>
<evidence type="ECO:0000256" key="1">
    <source>
        <dbReference type="ARBA" id="ARBA00000654"/>
    </source>
</evidence>
<evidence type="ECO:0000256" key="4">
    <source>
        <dbReference type="ARBA" id="ARBA00011233"/>
    </source>
</evidence>
<comment type="catalytic activity">
    <reaction evidence="1">
        <text>2-dehydro-3-deoxy-6-phospho-D-gluconate = D-glyceraldehyde 3-phosphate + pyruvate</text>
        <dbReference type="Rhea" id="RHEA:17089"/>
        <dbReference type="ChEBI" id="CHEBI:15361"/>
        <dbReference type="ChEBI" id="CHEBI:57569"/>
        <dbReference type="ChEBI" id="CHEBI:59776"/>
        <dbReference type="EC" id="4.1.2.14"/>
    </reaction>
</comment>
<dbReference type="Pfam" id="PF01081">
    <property type="entry name" value="Aldolase"/>
    <property type="match status" value="1"/>
</dbReference>
<evidence type="ECO:0000256" key="7">
    <source>
        <dbReference type="ARBA" id="ARBA00023270"/>
    </source>
</evidence>
<dbReference type="SUPFAM" id="SSF51569">
    <property type="entry name" value="Aldolase"/>
    <property type="match status" value="1"/>
</dbReference>
<dbReference type="InterPro" id="IPR000887">
    <property type="entry name" value="Aldlse_KDPG_KHG"/>
</dbReference>
<sequence>MHEILSKISLIGIVPVVKINDTEKAVPLAKALSDGGIPAAEITFRTEQAEEAIVRITKEMPDVLVGAGTVLTTEQADRAIKAGAGFVVSPGLNPQVVAHCMQKGIPVIPGCSNPSDIEQAMALGLDVVKFFPAEAAGGVKMLKALSGPYGNMKFMPTGGITADNVNDYLSFSKVIACGGSWMVPENLIKQGNFEKITILAREAMESILGFKLSHVGINCEKDEQAGKVAASFSSLLNLDLYNGGVSIFAGNAAGNIIEVMKTPYKGRHGHIAIKTNYIERAVNYITGKGYKFDQSTAKYDLNNKLQTIYLESEVGGFAIHLVQ</sequence>
<keyword evidence="8" id="KW-0119">Carbohydrate metabolism</keyword>
<evidence type="ECO:0000256" key="2">
    <source>
        <dbReference type="ARBA" id="ARBA00004736"/>
    </source>
</evidence>